<feature type="domain" description="Glutamine amidotransferase" evidence="1">
    <location>
        <begin position="20"/>
        <end position="180"/>
    </location>
</feature>
<dbReference type="InterPro" id="IPR017926">
    <property type="entry name" value="GATASE"/>
</dbReference>
<evidence type="ECO:0000313" key="3">
    <source>
        <dbReference type="Proteomes" id="UP000727056"/>
    </source>
</evidence>
<protein>
    <submittedName>
        <fullName evidence="2">Type 1 glutamine amidotransferase</fullName>
    </submittedName>
</protein>
<dbReference type="Pfam" id="PF00117">
    <property type="entry name" value="GATase"/>
    <property type="match status" value="1"/>
</dbReference>
<accession>A0ABX1C8B1</accession>
<organism evidence="2 3">
    <name type="scientific">Streptomyces bohaiensis</name>
    <dbReference type="NCBI Taxonomy" id="1431344"/>
    <lineage>
        <taxon>Bacteria</taxon>
        <taxon>Bacillati</taxon>
        <taxon>Actinomycetota</taxon>
        <taxon>Actinomycetes</taxon>
        <taxon>Kitasatosporales</taxon>
        <taxon>Streptomycetaceae</taxon>
        <taxon>Streptomyces</taxon>
    </lineage>
</organism>
<evidence type="ECO:0000259" key="1">
    <source>
        <dbReference type="Pfam" id="PF00117"/>
    </source>
</evidence>
<dbReference type="Gene3D" id="3.40.50.880">
    <property type="match status" value="1"/>
</dbReference>
<dbReference type="InterPro" id="IPR029062">
    <property type="entry name" value="Class_I_gatase-like"/>
</dbReference>
<dbReference type="Proteomes" id="UP000727056">
    <property type="component" value="Unassembled WGS sequence"/>
</dbReference>
<gene>
    <name evidence="2" type="ORF">HCN52_10630</name>
</gene>
<dbReference type="PANTHER" id="PTHR42695">
    <property type="entry name" value="GLUTAMINE AMIDOTRANSFERASE YLR126C-RELATED"/>
    <property type="match status" value="1"/>
</dbReference>
<proteinExistence type="predicted"/>
<dbReference type="PROSITE" id="PS51273">
    <property type="entry name" value="GATASE_TYPE_1"/>
    <property type="match status" value="1"/>
</dbReference>
<keyword evidence="3" id="KW-1185">Reference proteome</keyword>
<evidence type="ECO:0000313" key="2">
    <source>
        <dbReference type="EMBL" id="NJQ15391.1"/>
    </source>
</evidence>
<sequence length="238" mass="25177">MVVQHGPQGGPRRVGGWLTEAGLELRVVHGYTGQEVPERPDGHAAVLVLGGGYLPDDDRRAPWLAPTRRLVRAALDTGVPVLGICLGGQLLAHVAGGTVAANSGAPEFGATALTLRPEAADDPLFHGLPGEVTAIERHVDRVTVLPPGARWLAESRLCPHQAFRVGDRAWGTQFHPEVAAARLAEWDPEPLRSRGLDPVDLARRAAAAEPAAEAVWRTVTRRFAQVVADTAGRGSGEG</sequence>
<dbReference type="EMBL" id="JAAVJC010000069">
    <property type="protein sequence ID" value="NJQ15391.1"/>
    <property type="molecule type" value="Genomic_DNA"/>
</dbReference>
<reference evidence="2 3" key="1">
    <citation type="submission" date="2020-03" db="EMBL/GenBank/DDBJ databases">
        <title>Draft genome of Streptomyces sp. ventii, isolated from the Axial Seamount in the Pacific Ocean, and resequencing of the two type strains Streptomyces lonarensis strain NCL 716 and Streptomyces bohaiensis strain 11A07.</title>
        <authorList>
            <person name="Loughran R.M."/>
            <person name="Pfannmuller K.M."/>
            <person name="Wasson B.J."/>
            <person name="Deadmond M.C."/>
            <person name="Paddock B.E."/>
            <person name="Koyack M.J."/>
            <person name="Gallegos D.A."/>
            <person name="Mitchell E.A."/>
            <person name="Ushijima B."/>
            <person name="Saw J.H."/>
            <person name="Mcphail K.L."/>
            <person name="Videau P."/>
        </authorList>
    </citation>
    <scope>NUCLEOTIDE SEQUENCE [LARGE SCALE GENOMIC DNA]</scope>
    <source>
        <strain evidence="2 3">11A07</strain>
    </source>
</reference>
<name>A0ABX1C8B1_9ACTN</name>
<comment type="caution">
    <text evidence="2">The sequence shown here is derived from an EMBL/GenBank/DDBJ whole genome shotgun (WGS) entry which is preliminary data.</text>
</comment>
<keyword evidence="2" id="KW-0315">Glutamine amidotransferase</keyword>
<dbReference type="PANTHER" id="PTHR42695:SF5">
    <property type="entry name" value="GLUTAMINE AMIDOTRANSFERASE YLR126C-RELATED"/>
    <property type="match status" value="1"/>
</dbReference>
<dbReference type="CDD" id="cd01741">
    <property type="entry name" value="GATase1_1"/>
    <property type="match status" value="1"/>
</dbReference>
<dbReference type="InterPro" id="IPR044992">
    <property type="entry name" value="ChyE-like"/>
</dbReference>
<dbReference type="SUPFAM" id="SSF52317">
    <property type="entry name" value="Class I glutamine amidotransferase-like"/>
    <property type="match status" value="1"/>
</dbReference>